<feature type="compositionally biased region" description="Basic and acidic residues" evidence="9">
    <location>
        <begin position="209"/>
        <end position="218"/>
    </location>
</feature>
<comment type="caution">
    <text evidence="10">The sequence shown here is derived from an EMBL/GenBank/DDBJ whole genome shotgun (WGS) entry which is preliminary data.</text>
</comment>
<dbReference type="GO" id="GO:0005829">
    <property type="term" value="C:cytosol"/>
    <property type="evidence" value="ECO:0007669"/>
    <property type="project" value="InterPro"/>
</dbReference>
<evidence type="ECO:0000256" key="1">
    <source>
        <dbReference type="ARBA" id="ARBA00006641"/>
    </source>
</evidence>
<reference evidence="10" key="2">
    <citation type="submission" date="2021-09" db="EMBL/GenBank/DDBJ databases">
        <authorList>
            <person name="Gilroy R."/>
        </authorList>
    </citation>
    <scope>NUCLEOTIDE SEQUENCE</scope>
    <source>
        <strain evidence="10">316</strain>
    </source>
</reference>
<organism evidence="10 11">
    <name type="scientific">Methylorubrum populi</name>
    <dbReference type="NCBI Taxonomy" id="223967"/>
    <lineage>
        <taxon>Bacteria</taxon>
        <taxon>Pseudomonadati</taxon>
        <taxon>Pseudomonadota</taxon>
        <taxon>Alphaproteobacteria</taxon>
        <taxon>Hyphomicrobiales</taxon>
        <taxon>Methylobacteriaceae</taxon>
        <taxon>Methylorubrum</taxon>
    </lineage>
</organism>
<keyword evidence="5" id="KW-0378">Hydrolase</keyword>
<evidence type="ECO:0000256" key="7">
    <source>
        <dbReference type="ARBA" id="ARBA00030836"/>
    </source>
</evidence>
<dbReference type="Pfam" id="PF01470">
    <property type="entry name" value="Peptidase_C15"/>
    <property type="match status" value="1"/>
</dbReference>
<keyword evidence="3" id="KW-0963">Cytoplasm</keyword>
<evidence type="ECO:0000256" key="3">
    <source>
        <dbReference type="ARBA" id="ARBA00022490"/>
    </source>
</evidence>
<name>A0A921JGJ7_9HYPH</name>
<evidence type="ECO:0000256" key="6">
    <source>
        <dbReference type="ARBA" id="ARBA00022807"/>
    </source>
</evidence>
<proteinExistence type="inferred from homology"/>
<dbReference type="InterPro" id="IPR036440">
    <property type="entry name" value="Peptidase_C15-like_sf"/>
</dbReference>
<dbReference type="PRINTS" id="PR00706">
    <property type="entry name" value="PYROGLUPTASE"/>
</dbReference>
<keyword evidence="4" id="KW-0645">Protease</keyword>
<reference evidence="10" key="1">
    <citation type="journal article" date="2021" name="PeerJ">
        <title>Extensive microbial diversity within the chicken gut microbiome revealed by metagenomics and culture.</title>
        <authorList>
            <person name="Gilroy R."/>
            <person name="Ravi A."/>
            <person name="Getino M."/>
            <person name="Pursley I."/>
            <person name="Horton D.L."/>
            <person name="Alikhan N.F."/>
            <person name="Baker D."/>
            <person name="Gharbi K."/>
            <person name="Hall N."/>
            <person name="Watson M."/>
            <person name="Adriaenssens E.M."/>
            <person name="Foster-Nyarko E."/>
            <person name="Jarju S."/>
            <person name="Secka A."/>
            <person name="Antonio M."/>
            <person name="Oren A."/>
            <person name="Chaudhuri R.R."/>
            <person name="La Ragione R."/>
            <person name="Hildebrand F."/>
            <person name="Pallen M.J."/>
        </authorList>
    </citation>
    <scope>NUCLEOTIDE SEQUENCE</scope>
    <source>
        <strain evidence="10">316</strain>
    </source>
</reference>
<evidence type="ECO:0000313" key="11">
    <source>
        <dbReference type="Proteomes" id="UP000742631"/>
    </source>
</evidence>
<dbReference type="EMBL" id="DYYG01000049">
    <property type="protein sequence ID" value="HJE25357.1"/>
    <property type="molecule type" value="Genomic_DNA"/>
</dbReference>
<comment type="similarity">
    <text evidence="1">Belongs to the peptidase C15 family.</text>
</comment>
<dbReference type="SUPFAM" id="SSF53182">
    <property type="entry name" value="Pyrrolidone carboxyl peptidase (pyroglutamate aminopeptidase)"/>
    <property type="match status" value="1"/>
</dbReference>
<evidence type="ECO:0000256" key="8">
    <source>
        <dbReference type="ARBA" id="ARBA00031559"/>
    </source>
</evidence>
<feature type="region of interest" description="Disordered" evidence="9">
    <location>
        <begin position="207"/>
        <end position="227"/>
    </location>
</feature>
<gene>
    <name evidence="10" type="ORF">K8W01_17000</name>
</gene>
<evidence type="ECO:0000256" key="5">
    <source>
        <dbReference type="ARBA" id="ARBA00022801"/>
    </source>
</evidence>
<dbReference type="InterPro" id="IPR000816">
    <property type="entry name" value="Peptidase_C15"/>
</dbReference>
<dbReference type="PANTHER" id="PTHR23402">
    <property type="entry name" value="PROTEASE FAMILY C15 PYROGLUTAMYL-PEPTIDASE I-RELATED"/>
    <property type="match status" value="1"/>
</dbReference>
<dbReference type="AlphaFoldDB" id="A0A921JGJ7"/>
<dbReference type="InterPro" id="IPR016125">
    <property type="entry name" value="Peptidase_C15-like"/>
</dbReference>
<evidence type="ECO:0000256" key="9">
    <source>
        <dbReference type="SAM" id="MobiDB-lite"/>
    </source>
</evidence>
<evidence type="ECO:0000256" key="4">
    <source>
        <dbReference type="ARBA" id="ARBA00022670"/>
    </source>
</evidence>
<sequence length="227" mass="24865">MNRLLITGFGPFPGVPDNPSGRLARRLAALPRLRLLLEHRPDCLVLDTRYGALDTQLAPALAREPLAVLMIGVAARRRRVCVESRAVNRMSRLFPDAGGAVGRRFALDPGGPAQRWSAAALPVRVALRRAGLAAAPSRDAGRYLCNASYFRALEEGRPVVFLHIPMPPRTKRRADGRGHRRPVLDRWAEAFAEAARVLALRGRASAESAVHRSGDRVGARKRVSTRP</sequence>
<dbReference type="PANTHER" id="PTHR23402:SF1">
    <property type="entry name" value="PYROGLUTAMYL-PEPTIDASE I"/>
    <property type="match status" value="1"/>
</dbReference>
<keyword evidence="6" id="KW-0788">Thiol protease</keyword>
<dbReference type="Proteomes" id="UP000742631">
    <property type="component" value="Unassembled WGS sequence"/>
</dbReference>
<dbReference type="GO" id="GO:0016920">
    <property type="term" value="F:pyroglutamyl-peptidase activity"/>
    <property type="evidence" value="ECO:0007669"/>
    <property type="project" value="InterPro"/>
</dbReference>
<protein>
    <recommendedName>
        <fullName evidence="2">Pyrrolidone-carboxylate peptidase</fullName>
    </recommendedName>
    <alternativeName>
        <fullName evidence="7">5-oxoprolyl-peptidase</fullName>
    </alternativeName>
    <alternativeName>
        <fullName evidence="8">Pyroglutamyl-peptidase I</fullName>
    </alternativeName>
</protein>
<accession>A0A921JGJ7</accession>
<evidence type="ECO:0000313" key="10">
    <source>
        <dbReference type="EMBL" id="HJE25357.1"/>
    </source>
</evidence>
<evidence type="ECO:0000256" key="2">
    <source>
        <dbReference type="ARBA" id="ARBA00019191"/>
    </source>
</evidence>
<dbReference type="GO" id="GO:0006508">
    <property type="term" value="P:proteolysis"/>
    <property type="evidence" value="ECO:0007669"/>
    <property type="project" value="UniProtKB-KW"/>
</dbReference>
<dbReference type="Gene3D" id="3.40.630.20">
    <property type="entry name" value="Peptidase C15, pyroglutamyl peptidase I-like"/>
    <property type="match status" value="1"/>
</dbReference>